<keyword evidence="3" id="KW-0554">One-carbon metabolism</keyword>
<evidence type="ECO:0000256" key="2">
    <source>
        <dbReference type="ARBA" id="ARBA00012856"/>
    </source>
</evidence>
<name>A0A3Q9R7M7_9CAUD</name>
<organism evidence="7 8">
    <name type="scientific">Bacillus phage pW4</name>
    <dbReference type="NCBI Taxonomy" id="2500560"/>
    <lineage>
        <taxon>Viruses</taxon>
        <taxon>Duplodnaviria</taxon>
        <taxon>Heunggongvirae</taxon>
        <taxon>Uroviricota</taxon>
        <taxon>Caudoviricetes</taxon>
        <taxon>Sejongvirinae</taxon>
        <taxon>Yihwangvirus</taxon>
        <taxon>Yihwangvirus pW4</taxon>
    </lineage>
</organism>
<evidence type="ECO:0000256" key="5">
    <source>
        <dbReference type="ARBA" id="ARBA00023002"/>
    </source>
</evidence>
<dbReference type="EC" id="1.5.1.3" evidence="2"/>
<feature type="domain" description="DHFR" evidence="6">
    <location>
        <begin position="1"/>
        <end position="172"/>
    </location>
</feature>
<dbReference type="InterPro" id="IPR001796">
    <property type="entry name" value="DHFR_dom"/>
</dbReference>
<dbReference type="GO" id="GO:0046654">
    <property type="term" value="P:tetrahydrofolate biosynthetic process"/>
    <property type="evidence" value="ECO:0007669"/>
    <property type="project" value="InterPro"/>
</dbReference>
<dbReference type="Pfam" id="PF00186">
    <property type="entry name" value="DHFR_1"/>
    <property type="match status" value="1"/>
</dbReference>
<evidence type="ECO:0000256" key="3">
    <source>
        <dbReference type="ARBA" id="ARBA00022563"/>
    </source>
</evidence>
<comment type="pathway">
    <text evidence="1">Cofactor biosynthesis; tetrahydrofolate biosynthesis; 5,6,7,8-tetrahydrofolate from 7,8-dihydrofolate: step 1/1.</text>
</comment>
<dbReference type="Gene3D" id="3.40.430.10">
    <property type="entry name" value="Dihydrofolate Reductase, subunit A"/>
    <property type="match status" value="1"/>
</dbReference>
<dbReference type="PRINTS" id="PR00070">
    <property type="entry name" value="DHFR"/>
</dbReference>
<dbReference type="PIRSF" id="PIRSF000194">
    <property type="entry name" value="DHFR"/>
    <property type="match status" value="1"/>
</dbReference>
<dbReference type="InterPro" id="IPR024072">
    <property type="entry name" value="DHFR-like_dom_sf"/>
</dbReference>
<dbReference type="GO" id="GO:0046655">
    <property type="term" value="P:folic acid metabolic process"/>
    <property type="evidence" value="ECO:0007669"/>
    <property type="project" value="TreeGrafter"/>
</dbReference>
<accession>A0A3Q9R7M7</accession>
<dbReference type="GO" id="GO:0050661">
    <property type="term" value="F:NADP binding"/>
    <property type="evidence" value="ECO:0007669"/>
    <property type="project" value="InterPro"/>
</dbReference>
<evidence type="ECO:0000259" key="6">
    <source>
        <dbReference type="PROSITE" id="PS51330"/>
    </source>
</evidence>
<dbReference type="GO" id="GO:0046452">
    <property type="term" value="P:dihydrofolate metabolic process"/>
    <property type="evidence" value="ECO:0007669"/>
    <property type="project" value="TreeGrafter"/>
</dbReference>
<evidence type="ECO:0000256" key="4">
    <source>
        <dbReference type="ARBA" id="ARBA00022857"/>
    </source>
</evidence>
<dbReference type="EMBL" id="MK288022">
    <property type="protein sequence ID" value="AZU99076.1"/>
    <property type="molecule type" value="Genomic_DNA"/>
</dbReference>
<dbReference type="GO" id="GO:0006730">
    <property type="term" value="P:one-carbon metabolic process"/>
    <property type="evidence" value="ECO:0007669"/>
    <property type="project" value="UniProtKB-KW"/>
</dbReference>
<reference evidence="7 8" key="1">
    <citation type="submission" date="2018-12" db="EMBL/GenBank/DDBJ databases">
        <title>Characterization of novel siphovirus infecting Emetic Bacillus cereus.</title>
        <authorList>
            <person name="Hu X."/>
            <person name="Wan X."/>
            <person name="Geng P."/>
            <person name="Yuan Z."/>
        </authorList>
    </citation>
    <scope>NUCLEOTIDE SEQUENCE [LARGE SCALE GENOMIC DNA]</scope>
</reference>
<evidence type="ECO:0000313" key="8">
    <source>
        <dbReference type="Proteomes" id="UP000288674"/>
    </source>
</evidence>
<proteinExistence type="predicted"/>
<dbReference type="GO" id="GO:0004146">
    <property type="term" value="F:dihydrofolate reductase activity"/>
    <property type="evidence" value="ECO:0007669"/>
    <property type="project" value="UniProtKB-EC"/>
</dbReference>
<evidence type="ECO:0000313" key="7">
    <source>
        <dbReference type="EMBL" id="AZU99076.1"/>
    </source>
</evidence>
<protein>
    <recommendedName>
        <fullName evidence="2">dihydrofolate reductase</fullName>
        <ecNumber evidence="2">1.5.1.3</ecNumber>
    </recommendedName>
</protein>
<dbReference type="PANTHER" id="PTHR48069:SF3">
    <property type="entry name" value="DIHYDROFOLATE REDUCTASE"/>
    <property type="match status" value="1"/>
</dbReference>
<keyword evidence="5" id="KW-0560">Oxidoreductase</keyword>
<dbReference type="PANTHER" id="PTHR48069">
    <property type="entry name" value="DIHYDROFOLATE REDUCTASE"/>
    <property type="match status" value="1"/>
</dbReference>
<dbReference type="InterPro" id="IPR012259">
    <property type="entry name" value="DHFR"/>
</dbReference>
<dbReference type="CDD" id="cd00209">
    <property type="entry name" value="DHFR"/>
    <property type="match status" value="1"/>
</dbReference>
<dbReference type="Proteomes" id="UP000288674">
    <property type="component" value="Segment"/>
</dbReference>
<sequence length="178" mass="20711">MIKMILACDLNGVIGNNGELPWGRSLPYDLNHFKELTEGHIVVMGRKTFDSLGGKPLPNRENVVLTRNESIPLLRQNNLFFADDIGAILDQYDYTGGNRDLWIIGGMNVYEQFMSYAQEIYITLVQNFFEGDTKISKTFKYNLYHEFEREVLEVKNADLDNEYPMVFEKYTRIKGEYK</sequence>
<dbReference type="PROSITE" id="PS51330">
    <property type="entry name" value="DHFR_2"/>
    <property type="match status" value="1"/>
</dbReference>
<keyword evidence="4" id="KW-0521">NADP</keyword>
<keyword evidence="8" id="KW-1185">Reference proteome</keyword>
<gene>
    <name evidence="7" type="ORF">pW4_56</name>
</gene>
<evidence type="ECO:0000256" key="1">
    <source>
        <dbReference type="ARBA" id="ARBA00004903"/>
    </source>
</evidence>
<dbReference type="SUPFAM" id="SSF53597">
    <property type="entry name" value="Dihydrofolate reductase-like"/>
    <property type="match status" value="1"/>
</dbReference>